<evidence type="ECO:0000313" key="1">
    <source>
        <dbReference type="EMBL" id="KAJ8671823.1"/>
    </source>
</evidence>
<reference evidence="1" key="1">
    <citation type="submission" date="2023-04" db="EMBL/GenBank/DDBJ databases">
        <title>A chromosome-level genome assembly of the parasitoid wasp Eretmocerus hayati.</title>
        <authorList>
            <person name="Zhong Y."/>
            <person name="Liu S."/>
            <person name="Liu Y."/>
        </authorList>
    </citation>
    <scope>NUCLEOTIDE SEQUENCE</scope>
    <source>
        <strain evidence="1">ZJU_SS_LIU_2023</strain>
    </source>
</reference>
<protein>
    <submittedName>
        <fullName evidence="1">Uncharacterized protein</fullName>
    </submittedName>
</protein>
<evidence type="ECO:0000313" key="2">
    <source>
        <dbReference type="Proteomes" id="UP001239111"/>
    </source>
</evidence>
<accession>A0ACC2NLY8</accession>
<sequence length="227" mass="26131">MVGGNRAGRKVSGLAELELEQEIADDPKLKPLNWKSQSIQKYVKGDKDRILTKLRANVVPDVLRTTLHEEKELSFCEAPETPGDLKRIHLLKYDPSYTPSYKGTNVYKFHAYNFSPMELHVQKIASSQHSPILIGCEKYHFHKISTEVDRFVIDNVNEVTSFTMIDQRLDPFATLVQDNLDDAKFYNSLMEWLSHVGKFTLPVEVVLHSEMLVDTVCRAFYKISKRE</sequence>
<organism evidence="1 2">
    <name type="scientific">Eretmocerus hayati</name>
    <dbReference type="NCBI Taxonomy" id="131215"/>
    <lineage>
        <taxon>Eukaryota</taxon>
        <taxon>Metazoa</taxon>
        <taxon>Ecdysozoa</taxon>
        <taxon>Arthropoda</taxon>
        <taxon>Hexapoda</taxon>
        <taxon>Insecta</taxon>
        <taxon>Pterygota</taxon>
        <taxon>Neoptera</taxon>
        <taxon>Endopterygota</taxon>
        <taxon>Hymenoptera</taxon>
        <taxon>Apocrita</taxon>
        <taxon>Proctotrupomorpha</taxon>
        <taxon>Chalcidoidea</taxon>
        <taxon>Aphelinidae</taxon>
        <taxon>Aphelininae</taxon>
        <taxon>Eretmocerus</taxon>
    </lineage>
</organism>
<proteinExistence type="predicted"/>
<gene>
    <name evidence="1" type="ORF">QAD02_003082</name>
</gene>
<comment type="caution">
    <text evidence="1">The sequence shown here is derived from an EMBL/GenBank/DDBJ whole genome shotgun (WGS) entry which is preliminary data.</text>
</comment>
<name>A0ACC2NLY8_9HYME</name>
<dbReference type="EMBL" id="CM056743">
    <property type="protein sequence ID" value="KAJ8671823.1"/>
    <property type="molecule type" value="Genomic_DNA"/>
</dbReference>
<dbReference type="Proteomes" id="UP001239111">
    <property type="component" value="Chromosome 3"/>
</dbReference>
<keyword evidence="2" id="KW-1185">Reference proteome</keyword>